<sequence>MPLHEASCWCSDCSGGESAHAYAGGAFVIVFDSKQDGKKKIARKPRSRVVDAPKLEFINITGSSKYGPSARQIVRAHVMSDYWRKYMAKNGHSHRPRVDQHNLDYMLNPAEFSASLPPLCSQSLRGPDLFSTLPIKMQPFMYPILRYASEIIHDVCPRTEDHEHNLQQCPMSVWLSKGLNDEAILRAVLCVAALHMDIISKQGLSAQRCILRGDAIRTISERLSDTESSISDGTITAVALLAIEEVDYLGHPIYSLPH</sequence>
<dbReference type="EMBL" id="KN832890">
    <property type="protein sequence ID" value="KIM94464.1"/>
    <property type="molecule type" value="Genomic_DNA"/>
</dbReference>
<dbReference type="HOGENOM" id="CLU_1078062_0_0_1"/>
<dbReference type="InParanoid" id="A0A0C3GSY8"/>
<name>A0A0C3GSY8_OIDMZ</name>
<proteinExistence type="predicted"/>
<dbReference type="InterPro" id="IPR021858">
    <property type="entry name" value="Fun_TF"/>
</dbReference>
<keyword evidence="2" id="KW-1185">Reference proteome</keyword>
<accession>A0A0C3GSY8</accession>
<dbReference type="PANTHER" id="PTHR37540">
    <property type="entry name" value="TRANSCRIPTION FACTOR (ACR-2), PUTATIVE-RELATED-RELATED"/>
    <property type="match status" value="1"/>
</dbReference>
<protein>
    <submittedName>
        <fullName evidence="1">Uncharacterized protein</fullName>
    </submittedName>
</protein>
<dbReference type="AlphaFoldDB" id="A0A0C3GSY8"/>
<organism evidence="1 2">
    <name type="scientific">Oidiodendron maius (strain Zn)</name>
    <dbReference type="NCBI Taxonomy" id="913774"/>
    <lineage>
        <taxon>Eukaryota</taxon>
        <taxon>Fungi</taxon>
        <taxon>Dikarya</taxon>
        <taxon>Ascomycota</taxon>
        <taxon>Pezizomycotina</taxon>
        <taxon>Leotiomycetes</taxon>
        <taxon>Leotiomycetes incertae sedis</taxon>
        <taxon>Myxotrichaceae</taxon>
        <taxon>Oidiodendron</taxon>
    </lineage>
</organism>
<reference evidence="1 2" key="1">
    <citation type="submission" date="2014-04" db="EMBL/GenBank/DDBJ databases">
        <authorList>
            <consortium name="DOE Joint Genome Institute"/>
            <person name="Kuo A."/>
            <person name="Martino E."/>
            <person name="Perotto S."/>
            <person name="Kohler A."/>
            <person name="Nagy L.G."/>
            <person name="Floudas D."/>
            <person name="Copeland A."/>
            <person name="Barry K.W."/>
            <person name="Cichocki N."/>
            <person name="Veneault-Fourrey C."/>
            <person name="LaButti K."/>
            <person name="Lindquist E.A."/>
            <person name="Lipzen A."/>
            <person name="Lundell T."/>
            <person name="Morin E."/>
            <person name="Murat C."/>
            <person name="Sun H."/>
            <person name="Tunlid A."/>
            <person name="Henrissat B."/>
            <person name="Grigoriev I.V."/>
            <person name="Hibbett D.S."/>
            <person name="Martin F."/>
            <person name="Nordberg H.P."/>
            <person name="Cantor M.N."/>
            <person name="Hua S.X."/>
        </authorList>
    </citation>
    <scope>NUCLEOTIDE SEQUENCE [LARGE SCALE GENOMIC DNA]</scope>
    <source>
        <strain evidence="1 2">Zn</strain>
    </source>
</reference>
<dbReference type="Pfam" id="PF11951">
    <property type="entry name" value="Fungal_trans_2"/>
    <property type="match status" value="1"/>
</dbReference>
<evidence type="ECO:0000313" key="2">
    <source>
        <dbReference type="Proteomes" id="UP000054321"/>
    </source>
</evidence>
<reference evidence="2" key="2">
    <citation type="submission" date="2015-01" db="EMBL/GenBank/DDBJ databases">
        <title>Evolutionary Origins and Diversification of the Mycorrhizal Mutualists.</title>
        <authorList>
            <consortium name="DOE Joint Genome Institute"/>
            <consortium name="Mycorrhizal Genomics Consortium"/>
            <person name="Kohler A."/>
            <person name="Kuo A."/>
            <person name="Nagy L.G."/>
            <person name="Floudas D."/>
            <person name="Copeland A."/>
            <person name="Barry K.W."/>
            <person name="Cichocki N."/>
            <person name="Veneault-Fourrey C."/>
            <person name="LaButti K."/>
            <person name="Lindquist E.A."/>
            <person name="Lipzen A."/>
            <person name="Lundell T."/>
            <person name="Morin E."/>
            <person name="Murat C."/>
            <person name="Riley R."/>
            <person name="Ohm R."/>
            <person name="Sun H."/>
            <person name="Tunlid A."/>
            <person name="Henrissat B."/>
            <person name="Grigoriev I.V."/>
            <person name="Hibbett D.S."/>
            <person name="Martin F."/>
        </authorList>
    </citation>
    <scope>NUCLEOTIDE SEQUENCE [LARGE SCALE GENOMIC DNA]</scope>
    <source>
        <strain evidence="2">Zn</strain>
    </source>
</reference>
<dbReference type="Proteomes" id="UP000054321">
    <property type="component" value="Unassembled WGS sequence"/>
</dbReference>
<dbReference type="PANTHER" id="PTHR37540:SF5">
    <property type="entry name" value="TRANSCRIPTION FACTOR DOMAIN-CONTAINING PROTEIN"/>
    <property type="match status" value="1"/>
</dbReference>
<evidence type="ECO:0000313" key="1">
    <source>
        <dbReference type="EMBL" id="KIM94464.1"/>
    </source>
</evidence>
<dbReference type="OrthoDB" id="4158087at2759"/>
<gene>
    <name evidence="1" type="ORF">OIDMADRAFT_60790</name>
</gene>